<evidence type="ECO:0000313" key="5">
    <source>
        <dbReference type="Proteomes" id="UP000195402"/>
    </source>
</evidence>
<accession>A0A200Q6Q0</accession>
<dbReference type="InterPro" id="IPR033891">
    <property type="entry name" value="TTC38"/>
</dbReference>
<dbReference type="OrthoDB" id="1427555at2759"/>
<dbReference type="STRING" id="56857.A0A200Q6Q0"/>
<sequence>MVGEGKGDGVKVDRWGYSVRTSSDACISSINSYYQQVLTHGRKQSVILEAPIHDEDCVLANTLAAAYFVSSGNPSRTLFHLSSAQYRLKDATSYEKTVFDAISSLIAKDRDDVAAVDSHSKVEHSGGGNLALEISDQITMPELVSPEPEAGTERRSSGNVG</sequence>
<evidence type="ECO:0000256" key="3">
    <source>
        <dbReference type="SAM" id="MobiDB-lite"/>
    </source>
</evidence>
<name>A0A200Q6Q0_MACCD</name>
<feature type="compositionally biased region" description="Basic and acidic residues" evidence="3">
    <location>
        <begin position="151"/>
        <end position="161"/>
    </location>
</feature>
<dbReference type="AlphaFoldDB" id="A0A200Q6Q0"/>
<keyword evidence="1" id="KW-0677">Repeat</keyword>
<organism evidence="4 5">
    <name type="scientific">Macleaya cordata</name>
    <name type="common">Five-seeded plume-poppy</name>
    <name type="synonym">Bocconia cordata</name>
    <dbReference type="NCBI Taxonomy" id="56857"/>
    <lineage>
        <taxon>Eukaryota</taxon>
        <taxon>Viridiplantae</taxon>
        <taxon>Streptophyta</taxon>
        <taxon>Embryophyta</taxon>
        <taxon>Tracheophyta</taxon>
        <taxon>Spermatophyta</taxon>
        <taxon>Magnoliopsida</taxon>
        <taxon>Ranunculales</taxon>
        <taxon>Papaveraceae</taxon>
        <taxon>Papaveroideae</taxon>
        <taxon>Macleaya</taxon>
    </lineage>
</organism>
<protein>
    <submittedName>
        <fullName evidence="4">Uncharacterized protein</fullName>
    </submittedName>
</protein>
<proteinExistence type="predicted"/>
<dbReference type="InParanoid" id="A0A200Q6Q0"/>
<evidence type="ECO:0000313" key="4">
    <source>
        <dbReference type="EMBL" id="OVA06135.1"/>
    </source>
</evidence>
<comment type="caution">
    <text evidence="4">The sequence shown here is derived from an EMBL/GenBank/DDBJ whole genome shotgun (WGS) entry which is preliminary data.</text>
</comment>
<gene>
    <name evidence="4" type="ORF">BVC80_1635g2</name>
</gene>
<evidence type="ECO:0000256" key="1">
    <source>
        <dbReference type="ARBA" id="ARBA00022737"/>
    </source>
</evidence>
<reference evidence="4 5" key="1">
    <citation type="journal article" date="2017" name="Mol. Plant">
        <title>The Genome of Medicinal Plant Macleaya cordata Provides New Insights into Benzylisoquinoline Alkaloids Metabolism.</title>
        <authorList>
            <person name="Liu X."/>
            <person name="Liu Y."/>
            <person name="Huang P."/>
            <person name="Ma Y."/>
            <person name="Qing Z."/>
            <person name="Tang Q."/>
            <person name="Cao H."/>
            <person name="Cheng P."/>
            <person name="Zheng Y."/>
            <person name="Yuan Z."/>
            <person name="Zhou Y."/>
            <person name="Liu J."/>
            <person name="Tang Z."/>
            <person name="Zhuo Y."/>
            <person name="Zhang Y."/>
            <person name="Yu L."/>
            <person name="Huang J."/>
            <person name="Yang P."/>
            <person name="Peng Q."/>
            <person name="Zhang J."/>
            <person name="Jiang W."/>
            <person name="Zhang Z."/>
            <person name="Lin K."/>
            <person name="Ro D.K."/>
            <person name="Chen X."/>
            <person name="Xiong X."/>
            <person name="Shang Y."/>
            <person name="Huang S."/>
            <person name="Zeng J."/>
        </authorList>
    </citation>
    <scope>NUCLEOTIDE SEQUENCE [LARGE SCALE GENOMIC DNA]</scope>
    <source>
        <strain evidence="5">cv. BLH2017</strain>
        <tissue evidence="4">Root</tissue>
    </source>
</reference>
<dbReference type="Proteomes" id="UP000195402">
    <property type="component" value="Unassembled WGS sequence"/>
</dbReference>
<keyword evidence="5" id="KW-1185">Reference proteome</keyword>
<dbReference type="EMBL" id="MVGT01002943">
    <property type="protein sequence ID" value="OVA06135.1"/>
    <property type="molecule type" value="Genomic_DNA"/>
</dbReference>
<dbReference type="PANTHER" id="PTHR16263:SF4">
    <property type="entry name" value="TETRATRICOPEPTIDE REPEAT PROTEIN 38"/>
    <property type="match status" value="1"/>
</dbReference>
<evidence type="ECO:0000256" key="2">
    <source>
        <dbReference type="ARBA" id="ARBA00022803"/>
    </source>
</evidence>
<dbReference type="PANTHER" id="PTHR16263">
    <property type="entry name" value="TETRATRICOPEPTIDE REPEAT PROTEIN 38"/>
    <property type="match status" value="1"/>
</dbReference>
<keyword evidence="2" id="KW-0802">TPR repeat</keyword>
<feature type="region of interest" description="Disordered" evidence="3">
    <location>
        <begin position="137"/>
        <end position="161"/>
    </location>
</feature>